<dbReference type="Pfam" id="PF02469">
    <property type="entry name" value="Fasciclin"/>
    <property type="match status" value="1"/>
</dbReference>
<evidence type="ECO:0000259" key="1">
    <source>
        <dbReference type="PROSITE" id="PS50213"/>
    </source>
</evidence>
<evidence type="ECO:0000313" key="3">
    <source>
        <dbReference type="Proteomes" id="UP000699975"/>
    </source>
</evidence>
<dbReference type="InterPro" id="IPR000782">
    <property type="entry name" value="FAS1_domain"/>
</dbReference>
<reference evidence="2 3" key="1">
    <citation type="submission" date="2021-04" db="EMBL/GenBank/DDBJ databases">
        <authorList>
            <person name="Pira H."/>
            <person name="Risdian C."/>
            <person name="Wink J."/>
        </authorList>
    </citation>
    <scope>NUCLEOTIDE SEQUENCE [LARGE SCALE GENOMIC DNA]</scope>
    <source>
        <strain evidence="2 3">WH131</strain>
    </source>
</reference>
<dbReference type="RefSeq" id="WP_218315416.1">
    <property type="nucleotide sequence ID" value="NZ_JAGSPB010000001.1"/>
</dbReference>
<comment type="caution">
    <text evidence="2">The sequence shown here is derived from an EMBL/GenBank/DDBJ whole genome shotgun (WGS) entry which is preliminary data.</text>
</comment>
<organism evidence="2 3">
    <name type="scientific">Erythrobacter ani</name>
    <dbReference type="NCBI Taxonomy" id="2827235"/>
    <lineage>
        <taxon>Bacteria</taxon>
        <taxon>Pseudomonadati</taxon>
        <taxon>Pseudomonadota</taxon>
        <taxon>Alphaproteobacteria</taxon>
        <taxon>Sphingomonadales</taxon>
        <taxon>Erythrobacteraceae</taxon>
        <taxon>Erythrobacter/Porphyrobacter group</taxon>
        <taxon>Erythrobacter</taxon>
    </lineage>
</organism>
<dbReference type="Proteomes" id="UP000699975">
    <property type="component" value="Unassembled WGS sequence"/>
</dbReference>
<accession>A0ABS6SIQ4</accession>
<dbReference type="PROSITE" id="PS50213">
    <property type="entry name" value="FAS1"/>
    <property type="match status" value="1"/>
</dbReference>
<dbReference type="InterPro" id="IPR050904">
    <property type="entry name" value="Adhesion/Biosynth-related"/>
</dbReference>
<proteinExistence type="predicted"/>
<dbReference type="PANTHER" id="PTHR10900">
    <property type="entry name" value="PERIOSTIN-RELATED"/>
    <property type="match status" value="1"/>
</dbReference>
<sequence>MAHNSPKAGFIAGITLLLAACGSETDDIETSGNIADRSGDALSEIVGDVGAISIAAGAFERTGLKGILEGDASYTVLAPTDTAFDGLGEDAKAALASEDRGAIVAAVLRDHMVPGALTPDAIRSAIQENDGEVSLATFGAGNLTLTLDGEQIIIRNESGQSARLTGESIAGNNGVMIPIDAVLVDTSALLGASE</sequence>
<dbReference type="EMBL" id="JAGSPB010000001">
    <property type="protein sequence ID" value="MBV7264888.1"/>
    <property type="molecule type" value="Genomic_DNA"/>
</dbReference>
<feature type="domain" description="FAS1" evidence="1">
    <location>
        <begin position="39"/>
        <end position="183"/>
    </location>
</feature>
<gene>
    <name evidence="2" type="ORF">KCG45_01700</name>
</gene>
<dbReference type="PROSITE" id="PS51257">
    <property type="entry name" value="PROKAR_LIPOPROTEIN"/>
    <property type="match status" value="1"/>
</dbReference>
<keyword evidence="3" id="KW-1185">Reference proteome</keyword>
<name>A0ABS6SIQ4_9SPHN</name>
<protein>
    <submittedName>
        <fullName evidence="2">Fasciclin domain-containing protein</fullName>
    </submittedName>
</protein>
<evidence type="ECO:0000313" key="2">
    <source>
        <dbReference type="EMBL" id="MBV7264888.1"/>
    </source>
</evidence>
<dbReference type="SMART" id="SM00554">
    <property type="entry name" value="FAS1"/>
    <property type="match status" value="1"/>
</dbReference>